<proteinExistence type="predicted"/>
<protein>
    <submittedName>
        <fullName evidence="1">Uncharacterized protein</fullName>
    </submittedName>
</protein>
<organism evidence="1 2">
    <name type="scientific">Orchesella dallaii</name>
    <dbReference type="NCBI Taxonomy" id="48710"/>
    <lineage>
        <taxon>Eukaryota</taxon>
        <taxon>Metazoa</taxon>
        <taxon>Ecdysozoa</taxon>
        <taxon>Arthropoda</taxon>
        <taxon>Hexapoda</taxon>
        <taxon>Collembola</taxon>
        <taxon>Entomobryomorpha</taxon>
        <taxon>Entomobryoidea</taxon>
        <taxon>Orchesellidae</taxon>
        <taxon>Orchesellinae</taxon>
        <taxon>Orchesella</taxon>
    </lineage>
</organism>
<sequence length="578" mass="64396">MIRNFLFGMETSGSVFVFTDALKSVKHITNPSPPKLQPNSGLYDLVSRTVGNIVGFFNGRSSQVFPNLDSEPTNLLSLPREYKSIFPYLTATSDGLATLCTLSPEDCFIFLTSYETALRNKSIANIRESQVPGQWYHIIMDRNIVTSWLQGRQSPFYEAKLCYFSDENRNSVIGGAMLYSVLEGNQLEIIYGVNTKSGDTFTLSWETIQYELDVDMGLLDTTTSNSNTRFIIRLSQDCSKLAIVVSTSSGFYTHVAQIPSHSGRIVKLERSRMTFCDHLDSEGSTSNRGCCIADVQWLVEDAYFACITCCGCLSIFHATGESMLIETSLKEEENDSSTFLPVLTQVPISRTKSKTKFPSLKWMDSEKILTCSTENTVEAFSIKRVISYRSRSAIVEPVTKTNNISFTNLRSPSQNSSVNLALSKRTTSVNEEQKIGFEPDAKTVEVETHCDITPVPSEVRIELYSTNSDDKNGSIIIPKLISNVQGFSNRKEVSITSLEKSERKFKLGQKETTKLVQHATLHEIGARTTSTNNNGIDKAVKCAESVSTFNDKEMGEVPTDLQNPLVSRLQAKLFILLK</sequence>
<evidence type="ECO:0000313" key="2">
    <source>
        <dbReference type="Proteomes" id="UP001642540"/>
    </source>
</evidence>
<reference evidence="1 2" key="1">
    <citation type="submission" date="2024-08" db="EMBL/GenBank/DDBJ databases">
        <authorList>
            <person name="Cucini C."/>
            <person name="Frati F."/>
        </authorList>
    </citation>
    <scope>NUCLEOTIDE SEQUENCE [LARGE SCALE GENOMIC DNA]</scope>
</reference>
<dbReference type="EMBL" id="CAXLJM020000151">
    <property type="protein sequence ID" value="CAL8143078.1"/>
    <property type="molecule type" value="Genomic_DNA"/>
</dbReference>
<name>A0ABP1S357_9HEXA</name>
<keyword evidence="2" id="KW-1185">Reference proteome</keyword>
<accession>A0ABP1S357</accession>
<evidence type="ECO:0000313" key="1">
    <source>
        <dbReference type="EMBL" id="CAL8143078.1"/>
    </source>
</evidence>
<gene>
    <name evidence="1" type="ORF">ODALV1_LOCUS29254</name>
</gene>
<dbReference type="Proteomes" id="UP001642540">
    <property type="component" value="Unassembled WGS sequence"/>
</dbReference>
<comment type="caution">
    <text evidence="1">The sequence shown here is derived from an EMBL/GenBank/DDBJ whole genome shotgun (WGS) entry which is preliminary data.</text>
</comment>